<proteinExistence type="predicted"/>
<name>A0AAU7GZF5_9CAUD</name>
<reference evidence="1" key="1">
    <citation type="submission" date="2024-05" db="EMBL/GenBank/DDBJ databases">
        <title>Isolation and characterization of the new Streptomyces phages Kamino, Geonosis, Abafar and Scarif infecting a broad range of host species.</title>
        <authorList>
            <person name="Rackow B."/>
            <person name="Rolland C."/>
            <person name="Mohnen I."/>
            <person name="Wittmann J."/>
            <person name="Muesken M."/>
            <person name="Overmann J."/>
            <person name="Frunzke J."/>
        </authorList>
    </citation>
    <scope>NUCLEOTIDE SEQUENCE</scope>
</reference>
<evidence type="ECO:0000313" key="1">
    <source>
        <dbReference type="EMBL" id="XBM94983.1"/>
    </source>
</evidence>
<protein>
    <submittedName>
        <fullName evidence="1">Uncharacterized protein</fullName>
    </submittedName>
</protein>
<sequence length="210" mass="21734">MALSMLAVHQAAQNLLTCVCEALDRIPEQMAGLNGCPCRTGVVAGAPAADGCDDDCSAGPGEYPGQLTVHTVRTYVAELPTYTNLQAVRLDGTNCGPNALTVVDLMVTLWRCSPGPTDEGCPPSMADLEATAIQQHVDMMAVTQAVTCCYPFTDSTRRKGRRYSLGQSLALGPQGGCVGFQTAVTVALDGLAAPVPVAPLADAQPIGLAK</sequence>
<dbReference type="EMBL" id="PP750866">
    <property type="protein sequence ID" value="XBM94983.1"/>
    <property type="molecule type" value="Genomic_DNA"/>
</dbReference>
<gene>
    <name evidence="1" type="ORF">Geonosis_00018</name>
</gene>
<organism evidence="1">
    <name type="scientific">Streptomyces phage Geonosis</name>
    <dbReference type="NCBI Taxonomy" id="3158856"/>
    <lineage>
        <taxon>Viruses</taxon>
        <taxon>Duplodnaviria</taxon>
        <taxon>Heunggongvirae</taxon>
        <taxon>Uroviricota</taxon>
        <taxon>Caudoviricetes</taxon>
    </lineage>
</organism>
<accession>A0AAU7GZF5</accession>